<feature type="region of interest" description="Disordered" evidence="1">
    <location>
        <begin position="666"/>
        <end position="784"/>
    </location>
</feature>
<evidence type="ECO:0000256" key="1">
    <source>
        <dbReference type="SAM" id="MobiDB-lite"/>
    </source>
</evidence>
<gene>
    <name evidence="2" type="ORF">DAT39_017436</name>
</gene>
<dbReference type="Pfam" id="PF17825">
    <property type="entry name" value="DUF5587"/>
    <property type="match status" value="2"/>
</dbReference>
<dbReference type="OrthoDB" id="9909657at2759"/>
<dbReference type="GO" id="GO:0000712">
    <property type="term" value="P:resolution of meiotic recombination intermediates"/>
    <property type="evidence" value="ECO:0007669"/>
    <property type="project" value="InterPro"/>
</dbReference>
<dbReference type="EMBL" id="QNUK01000470">
    <property type="protein sequence ID" value="KAF5892867.1"/>
    <property type="molecule type" value="Genomic_DNA"/>
</dbReference>
<comment type="caution">
    <text evidence="2">The sequence shown here is derived from an EMBL/GenBank/DDBJ whole genome shotgun (WGS) entry which is preliminary data.</text>
</comment>
<dbReference type="Proteomes" id="UP000727407">
    <property type="component" value="Unassembled WGS sequence"/>
</dbReference>
<dbReference type="PANTHER" id="PTHR35668:SF1">
    <property type="entry name" value="PROTEIN SHORTAGE IN CHIASMATA 1 ORTHOLOG"/>
    <property type="match status" value="1"/>
</dbReference>
<feature type="region of interest" description="Disordered" evidence="1">
    <location>
        <begin position="825"/>
        <end position="884"/>
    </location>
</feature>
<protein>
    <submittedName>
        <fullName evidence="2">Protein shortage in chiasmata 1 isoform X1</fullName>
    </submittedName>
</protein>
<reference evidence="2" key="1">
    <citation type="submission" date="2020-07" db="EMBL/GenBank/DDBJ databases">
        <title>Clarias magur genome sequencing, assembly and annotation.</title>
        <authorList>
            <person name="Kushwaha B."/>
            <person name="Kumar R."/>
            <person name="Das P."/>
            <person name="Joshi C.G."/>
            <person name="Kumar D."/>
            <person name="Nagpure N.S."/>
            <person name="Pandey M."/>
            <person name="Agarwal S."/>
            <person name="Srivastava S."/>
            <person name="Singh M."/>
            <person name="Sahoo L."/>
            <person name="Jayasankar P."/>
            <person name="Meher P.K."/>
            <person name="Koringa P.G."/>
            <person name="Iquebal M.A."/>
            <person name="Das S.P."/>
            <person name="Bit A."/>
            <person name="Patnaik S."/>
            <person name="Patel N."/>
            <person name="Shah T.M."/>
            <person name="Hinsu A."/>
            <person name="Jena J.K."/>
        </authorList>
    </citation>
    <scope>NUCLEOTIDE SEQUENCE</scope>
    <source>
        <strain evidence="2">CIFAMagur01</strain>
        <tissue evidence="2">Testis</tissue>
    </source>
</reference>
<dbReference type="GO" id="GO:0016887">
    <property type="term" value="F:ATP hydrolysis activity"/>
    <property type="evidence" value="ECO:0007669"/>
    <property type="project" value="InterPro"/>
</dbReference>
<dbReference type="GO" id="GO:0000794">
    <property type="term" value="C:condensed nuclear chromosome"/>
    <property type="evidence" value="ECO:0007669"/>
    <property type="project" value="InterPro"/>
</dbReference>
<feature type="region of interest" description="Disordered" evidence="1">
    <location>
        <begin position="905"/>
        <end position="928"/>
    </location>
</feature>
<dbReference type="PANTHER" id="PTHR35668">
    <property type="entry name" value="PROTEIN SHORTAGE IN CHIASMATA 1 ORTHOLOG"/>
    <property type="match status" value="1"/>
</dbReference>
<feature type="region of interest" description="Disordered" evidence="1">
    <location>
        <begin position="502"/>
        <end position="557"/>
    </location>
</feature>
<sequence>GVHLWSMFSAVKYRAIDYNYEASVRHRMMMSSLMLPVPVELENNIYTHSGRLQDDSYRRPWSGSLGTPYELEFTGSVLDCVKTELCPVECVERFTVSTGNLGDFVVPSSNPASPRCVDSQDTLCLLNRGARADEQDEWTETFPEVDVDSVYFSERDLFLPEEVMMSDNQLKSYLPSLKTLLQRLKPYPVSDLLALHQTGLLLNEHITTGEFCPYSPVLSCEAPASCSYPQWDIEEFGNETFLHTEDLMLPDFIETDLLQKQEVTSSHLIRLREALNVTPELEEEHGSVLDALKSGTVTSSEWETFTAPVTDITDSASERTVSPSPFRSCVELELDLILSPLRAPPSSPLPDWKSSLSTNQLSAETLSPVERIKREILEEEVSVAEKHPPCVTRFLMAEPHTPAPEMRRQSLPELLSSLQLEPECDGTDRSSSASLLPQMPPDSVLTQVLTVETHTAVKTPVREEDMTEQFAPLSLTQINEMLGVSETVASPVVDRRVTETVAAAPAGQSARKTKTVTFNLPEHDSQDRRANHKHRGRSKSRPATTSSRASRSDTLENMVKKSILRNARSQPANYHHNRHFSFSKKQESSVNAGVLSLYQVLSVNTSLQKCESHTATHTLPTGHKELISHHNTSGSTSCVKTFSETSTLQTRNFSLHYTYSAAHNYSAKNTGTKSNTSTLTAARRNNPQRLCPETTPLDRDLSLCSTPRKCSTSPQREPRLQNSDNANHRDHLSTGSRTDSLPTPDHVHAYSHKATPSAALRLNKPTDTHHQVPEDSSKKEGFSMQDAKTSFTYSVKHTPVNPTNHPSKVLPENLAKNPAVLKSLPTPLSHRGTVSHTTSASETPKQLSVPQNAGVTQTPCGPGGTPHSAGERNIRSTGHVTQDNLDPVSSFMMLRGVLRLPVEQRPDTPPLRVTGLSQKTTEGSGRALPQQVCEFSRPVPERWRCATIQVPPTDTERGAYWELRVLAQPVICRALRSGSLRNPDFSSLTPEHTQVCLNQEEKLLRTGQDRKCEYTDMALLHILITVKDLLLRSDLNTATGHLENAHATCALDGLGQMLRKFQVLQYLSRKWAEPRLRVQHLREQIRTWMQRTSFTKILVVITAENVRAELMLALSQIPGNSVASLTAKEGGRLDIKILTHSRCAVVRVQQLQAGFPWWRFSAVFEFQCSCDSTVRSICVKYKIPYTCFSTAAPSTDPSAVSRSPLDRVPFVLVITEGLLKHTDLMQLLESTYNMTLLERTHPPSLQQLGRTQLYDVITVDENTSILLQELWELEHERAAERLVLRLSALSLQFGRCWVILHCSGRVCGNVLSNLALIYSSLVLFGQKSEGLDVKVLQAYSIADIARCVHRVCLHTLLNSQRGVCSWLDREWFSVLPTEEEQRLLYFPSVNCVVAQLLLSRSPSLHWLLDASHTQLEEMFPEITPSVFKMLSDITAAHRSSAAATQCEGEVIHIRNSGLDKDESVSHTHSDPFPVHSCCPGFDQEPETLPDGWFRAEPEWYTGESSQASSLISGVSVTHSHTAPCTPFNPNLHPHPTPPLLPHMSREQWGVDTQAERYTVRKRPAGGTIHR</sequence>
<feature type="compositionally biased region" description="Basic and acidic residues" evidence="1">
    <location>
        <begin position="764"/>
        <end position="781"/>
    </location>
</feature>
<feature type="compositionally biased region" description="Polar residues" evidence="1">
    <location>
        <begin position="666"/>
        <end position="688"/>
    </location>
</feature>
<evidence type="ECO:0000313" key="2">
    <source>
        <dbReference type="EMBL" id="KAF5892867.1"/>
    </source>
</evidence>
<feature type="compositionally biased region" description="Polar residues" evidence="1">
    <location>
        <begin position="703"/>
        <end position="725"/>
    </location>
</feature>
<evidence type="ECO:0000313" key="3">
    <source>
        <dbReference type="Proteomes" id="UP000727407"/>
    </source>
</evidence>
<dbReference type="InterPro" id="IPR039991">
    <property type="entry name" value="SHOC1"/>
</dbReference>
<feature type="compositionally biased region" description="Polar residues" evidence="1">
    <location>
        <begin position="832"/>
        <end position="859"/>
    </location>
</feature>
<proteinExistence type="predicted"/>
<name>A0A8J4UDP7_CLAMG</name>
<feature type="non-terminal residue" evidence="2">
    <location>
        <position position="1"/>
    </location>
</feature>
<feature type="compositionally biased region" description="Polar residues" evidence="1">
    <location>
        <begin position="875"/>
        <end position="884"/>
    </location>
</feature>
<accession>A0A8J4UDP7</accession>
<feature type="compositionally biased region" description="Basic residues" evidence="1">
    <location>
        <begin position="530"/>
        <end position="540"/>
    </location>
</feature>
<dbReference type="GO" id="GO:0003697">
    <property type="term" value="F:single-stranded DNA binding"/>
    <property type="evidence" value="ECO:0007669"/>
    <property type="project" value="TreeGrafter"/>
</dbReference>
<feature type="non-terminal residue" evidence="2">
    <location>
        <position position="1570"/>
    </location>
</feature>
<keyword evidence="3" id="KW-1185">Reference proteome</keyword>
<organism evidence="2 3">
    <name type="scientific">Clarias magur</name>
    <name type="common">Asian catfish</name>
    <name type="synonym">Macropteronotus magur</name>
    <dbReference type="NCBI Taxonomy" id="1594786"/>
    <lineage>
        <taxon>Eukaryota</taxon>
        <taxon>Metazoa</taxon>
        <taxon>Chordata</taxon>
        <taxon>Craniata</taxon>
        <taxon>Vertebrata</taxon>
        <taxon>Euteleostomi</taxon>
        <taxon>Actinopterygii</taxon>
        <taxon>Neopterygii</taxon>
        <taxon>Teleostei</taxon>
        <taxon>Ostariophysi</taxon>
        <taxon>Siluriformes</taxon>
        <taxon>Clariidae</taxon>
        <taxon>Clarias</taxon>
    </lineage>
</organism>